<protein>
    <submittedName>
        <fullName evidence="3">Uncharacterized protein</fullName>
    </submittedName>
</protein>
<evidence type="ECO:0000256" key="2">
    <source>
        <dbReference type="SAM" id="MobiDB-lite"/>
    </source>
</evidence>
<gene>
    <name evidence="3" type="ORF">FSARC_14682</name>
</gene>
<evidence type="ECO:0000313" key="4">
    <source>
        <dbReference type="Proteomes" id="UP000622797"/>
    </source>
</evidence>
<feature type="compositionally biased region" description="Polar residues" evidence="2">
    <location>
        <begin position="333"/>
        <end position="342"/>
    </location>
</feature>
<organism evidence="3 4">
    <name type="scientific">Fusarium sarcochroum</name>
    <dbReference type="NCBI Taxonomy" id="1208366"/>
    <lineage>
        <taxon>Eukaryota</taxon>
        <taxon>Fungi</taxon>
        <taxon>Dikarya</taxon>
        <taxon>Ascomycota</taxon>
        <taxon>Pezizomycotina</taxon>
        <taxon>Sordariomycetes</taxon>
        <taxon>Hypocreomycetidae</taxon>
        <taxon>Hypocreales</taxon>
        <taxon>Nectriaceae</taxon>
        <taxon>Fusarium</taxon>
        <taxon>Fusarium lateritium species complex</taxon>
    </lineage>
</organism>
<dbReference type="OrthoDB" id="3219467at2759"/>
<keyword evidence="1" id="KW-0175">Coiled coil</keyword>
<comment type="caution">
    <text evidence="3">The sequence shown here is derived from an EMBL/GenBank/DDBJ whole genome shotgun (WGS) entry which is preliminary data.</text>
</comment>
<evidence type="ECO:0000313" key="3">
    <source>
        <dbReference type="EMBL" id="KAF4944411.1"/>
    </source>
</evidence>
<accession>A0A8H4SRV7</accession>
<dbReference type="EMBL" id="JABEXW010001347">
    <property type="protein sequence ID" value="KAF4944411.1"/>
    <property type="molecule type" value="Genomic_DNA"/>
</dbReference>
<dbReference type="Proteomes" id="UP000622797">
    <property type="component" value="Unassembled WGS sequence"/>
</dbReference>
<feature type="coiled-coil region" evidence="1">
    <location>
        <begin position="863"/>
        <end position="966"/>
    </location>
</feature>
<evidence type="ECO:0000256" key="1">
    <source>
        <dbReference type="SAM" id="Coils"/>
    </source>
</evidence>
<feature type="coiled-coil region" evidence="1">
    <location>
        <begin position="996"/>
        <end position="1030"/>
    </location>
</feature>
<reference evidence="3" key="2">
    <citation type="submission" date="2020-05" db="EMBL/GenBank/DDBJ databases">
        <authorList>
            <person name="Kim H.-S."/>
            <person name="Proctor R.H."/>
            <person name="Brown D.W."/>
        </authorList>
    </citation>
    <scope>NUCLEOTIDE SEQUENCE</scope>
    <source>
        <strain evidence="3">NRRL 20472</strain>
    </source>
</reference>
<reference evidence="3" key="1">
    <citation type="journal article" date="2020" name="BMC Genomics">
        <title>Correction to: Identification and distribution of gene clusters required for synthesis of sphingolipid metabolism inhibitors in diverse species of the filamentous fungus Fusarium.</title>
        <authorList>
            <person name="Kim H.S."/>
            <person name="Lohmar J.M."/>
            <person name="Busman M."/>
            <person name="Brown D.W."/>
            <person name="Naumann T.A."/>
            <person name="Divon H.H."/>
            <person name="Lysoe E."/>
            <person name="Uhlig S."/>
            <person name="Proctor R.H."/>
        </authorList>
    </citation>
    <scope>NUCLEOTIDE SEQUENCE</scope>
    <source>
        <strain evidence="3">NRRL 20472</strain>
    </source>
</reference>
<feature type="region of interest" description="Disordered" evidence="2">
    <location>
        <begin position="330"/>
        <end position="367"/>
    </location>
</feature>
<keyword evidence="4" id="KW-1185">Reference proteome</keyword>
<name>A0A8H4SRV7_9HYPO</name>
<proteinExistence type="predicted"/>
<sequence>MSVGILFPSLKDGPFDAIDLSNTKIWWLAKDVTQTMTAGVWFQTDVKFRGILQPINDVLRDVFAQEKPGLHLSAHLGVTETFSDELVATGLTLRGSIEGINRGFGEFLTFRNAGIQLEVHPDQTKGSDITSLYSFFGTLHLHIPNSVIPLVLNYSMEPKRDTLDITMMFGDGRKWESVFGVKGLDLDQVTFLTSLTKSDIQKTLEFSINAKWSLGGVPVQLTGHIRKSGSSLRAYIQSLTMDDLRKLFNTLTGSHLEPTEQDIKLKDLTLDISEGRIALYGAVCVDGRQVAKAEVLVTVDGIRISGGVDDLDISDGVKVREARLELIVGDVNQPPTNASEQTNDQREAKSPQPASKDTATKPKPKGTPVTAVIRGVVEVKTGDTDLTFKVAAAITKPANGSIAYFVYGQLDCENLSIGKMLGGDMEEGHPMDLQLSSVTLVAASDDEISTQGLNASRFPVSKGIFLCAELKSVPFVGDLCKASKPEDRYVLQAGYSPSSGLNINILLPENIRIELSPNVVSGPLVLSVKTKPLLEIQFAAKLWVTPEGQKPLELTLALSADELQAVAFAQMKGWWDNPLDLSPRLKIGPYLTLGVTVDYKQFSATGMPSGLAFQGGFVVDNVDEYLVAFNLGTNPKETVVELKISKLDEGKVINLINAVAQVDIKPPEHELIRFEDVNIYASPMGCIIGTQTFPAGFVVQGKAFILDKKVEIDCRIGKHGMKLKGEIEGFKLGPLTVQGGKRPDGTQSKNALIDLEVTKERQHFELSGSIALWDLEASIAILAETMPEPQLEFNFELSWSELLKFQVEGRLVRSAGDGGKALADLDNADFQLQAVMEQNILQEISEAMQKWFKSAQASVHEGIEEAKRKVDEAKLEFERKCAAAQEEVRIAEAAFKAEMEVVESVLRQKEEECEQERKAKDRWVIQQEKDADEKIRSANAVLDAKKKDFQDDLGEKKRNLSEKKREGHEKIGACVEDLQDTRIKLQRSFGSAVDAVKSARRDVARAEGNLDEAKADLRDAERDLNRANFFTKAYYACKVAVCGLEFVARKCAFEAVKMILDAAIFVIEGVAYNIAKVAVDIAESALWAARAMWDGLIAAAQAALDGVEAVHAGLIEVAKLAVTAALEAALKIKQAAAAAYGGLLAVHAAALRVLREAVKKVAEGISFIAFQTALEVLEFAKKDTTWVTIAKGALSTAETVAQAALAAAVWLSERLCDTLNIRRVELTTSLREIAQGGAFSIRVIGTALGNDFNFKATWSPKDMLSFIIGLCKQLWDSFIGKAGNMLDEHEKQGNPVSENVLKARMTRMVALEAAAEKLKIMENPSSVPAPDAAPVAPVVPVGAWYVADANPAASSIAVDGTVLYQLQKGGRIYQYLGTPGCNWESLDNDPKSSKIVAAGGILYQLQNNGYIWKYIGPPHTGWQLIDNNPASTDIIASGSDIYQLHNTGRLWKYTGPPITGWQELDNNPATVKVAAAGGHLYQLHNTGVVWKYTGVPFTGWTKLGTSSDTISIVAWEGDLYQLQKSGRISKYTGVPMADWQQLDTNPMTKEIAVGAHGLYQIQTEGAISWYTPQTGWTNICRGAEAQSIAAGANLYQLRSTGFIWRYS</sequence>